<accession>A0A417YQQ7</accession>
<evidence type="ECO:0000313" key="2">
    <source>
        <dbReference type="EMBL" id="RHW36056.1"/>
    </source>
</evidence>
<dbReference type="CDD" id="cd02947">
    <property type="entry name" value="TRX_family"/>
    <property type="match status" value="1"/>
</dbReference>
<feature type="domain" description="Thioredoxin" evidence="1">
    <location>
        <begin position="39"/>
        <end position="156"/>
    </location>
</feature>
<dbReference type="Pfam" id="PF00085">
    <property type="entry name" value="Thioredoxin"/>
    <property type="match status" value="1"/>
</dbReference>
<protein>
    <submittedName>
        <fullName evidence="2">Thioredoxin</fullName>
    </submittedName>
</protein>
<proteinExistence type="predicted"/>
<dbReference type="Gene3D" id="3.40.30.10">
    <property type="entry name" value="Glutaredoxin"/>
    <property type="match status" value="1"/>
</dbReference>
<gene>
    <name evidence="2" type="ORF">D1B31_18415</name>
</gene>
<reference evidence="2 3" key="1">
    <citation type="journal article" date="2017" name="Int. J. Syst. Evol. Microbiol.">
        <title>Bacillus notoginsengisoli sp. nov., a novel bacterium isolated from the rhizosphere of Panax notoginseng.</title>
        <authorList>
            <person name="Zhang M.Y."/>
            <person name="Cheng J."/>
            <person name="Cai Y."/>
            <person name="Zhang T.Y."/>
            <person name="Wu Y.Y."/>
            <person name="Manikprabhu D."/>
            <person name="Li W.J."/>
            <person name="Zhang Y.X."/>
        </authorList>
    </citation>
    <scope>NUCLEOTIDE SEQUENCE [LARGE SCALE GENOMIC DNA]</scope>
    <source>
        <strain evidence="2 3">JCM 30743</strain>
    </source>
</reference>
<keyword evidence="3" id="KW-1185">Reference proteome</keyword>
<dbReference type="InterPro" id="IPR013766">
    <property type="entry name" value="Thioredoxin_domain"/>
</dbReference>
<dbReference type="SUPFAM" id="SSF52833">
    <property type="entry name" value="Thioredoxin-like"/>
    <property type="match status" value="1"/>
</dbReference>
<evidence type="ECO:0000313" key="3">
    <source>
        <dbReference type="Proteomes" id="UP000284416"/>
    </source>
</evidence>
<dbReference type="AlphaFoldDB" id="A0A417YQQ7"/>
<dbReference type="PROSITE" id="PS51352">
    <property type="entry name" value="THIOREDOXIN_2"/>
    <property type="match status" value="1"/>
</dbReference>
<evidence type="ECO:0000259" key="1">
    <source>
        <dbReference type="PROSITE" id="PS51352"/>
    </source>
</evidence>
<organism evidence="2 3">
    <name type="scientific">Neobacillus notoginsengisoli</name>
    <dbReference type="NCBI Taxonomy" id="1578198"/>
    <lineage>
        <taxon>Bacteria</taxon>
        <taxon>Bacillati</taxon>
        <taxon>Bacillota</taxon>
        <taxon>Bacilli</taxon>
        <taxon>Bacillales</taxon>
        <taxon>Bacillaceae</taxon>
        <taxon>Neobacillus</taxon>
    </lineage>
</organism>
<dbReference type="EMBL" id="QWEG01000012">
    <property type="protein sequence ID" value="RHW36056.1"/>
    <property type="molecule type" value="Genomic_DNA"/>
</dbReference>
<dbReference type="InterPro" id="IPR036249">
    <property type="entry name" value="Thioredoxin-like_sf"/>
</dbReference>
<dbReference type="RefSeq" id="WP_118923150.1">
    <property type="nucleotide sequence ID" value="NZ_QWEG01000012.1"/>
</dbReference>
<sequence>MKKSALFLTLNILLVGCQQEDVPQTEKKVVLNEKTKAQMQIDKTLPAQELNLFYQKNAILGNEIEDREKGAYLVYFYSPSCPICKRFSGVIKEYENQKDAYSVYKVDLSNLENAKIREKYKIDGAPTWILFDGNEKKELNRGLGLMFATEIPLKQK</sequence>
<dbReference type="OrthoDB" id="32134at2"/>
<name>A0A417YQQ7_9BACI</name>
<dbReference type="PROSITE" id="PS51257">
    <property type="entry name" value="PROKAR_LIPOPROTEIN"/>
    <property type="match status" value="1"/>
</dbReference>
<comment type="caution">
    <text evidence="2">The sequence shown here is derived from an EMBL/GenBank/DDBJ whole genome shotgun (WGS) entry which is preliminary data.</text>
</comment>
<dbReference type="Proteomes" id="UP000284416">
    <property type="component" value="Unassembled WGS sequence"/>
</dbReference>